<organism evidence="7 8">
    <name type="scientific">Prymnesium parvum</name>
    <name type="common">Toxic golden alga</name>
    <dbReference type="NCBI Taxonomy" id="97485"/>
    <lineage>
        <taxon>Eukaryota</taxon>
        <taxon>Haptista</taxon>
        <taxon>Haptophyta</taxon>
        <taxon>Prymnesiophyceae</taxon>
        <taxon>Prymnesiales</taxon>
        <taxon>Prymnesiaceae</taxon>
        <taxon>Prymnesium</taxon>
    </lineage>
</organism>
<dbReference type="SUPFAM" id="SSF55174">
    <property type="entry name" value="Alpha-L RNA-binding motif"/>
    <property type="match status" value="1"/>
</dbReference>
<dbReference type="InterPro" id="IPR002942">
    <property type="entry name" value="S4_RNA-bd"/>
</dbReference>
<feature type="signal peptide" evidence="5">
    <location>
        <begin position="1"/>
        <end position="20"/>
    </location>
</feature>
<evidence type="ECO:0000256" key="3">
    <source>
        <dbReference type="PROSITE-ProRule" id="PRU00182"/>
    </source>
</evidence>
<dbReference type="Gene3D" id="3.40.50.150">
    <property type="entry name" value="Vaccinia Virus protein VP39"/>
    <property type="match status" value="1"/>
</dbReference>
<dbReference type="EMBL" id="JBGBPQ010000006">
    <property type="protein sequence ID" value="KAL1522819.1"/>
    <property type="molecule type" value="Genomic_DNA"/>
</dbReference>
<dbReference type="PANTHER" id="PTHR32319">
    <property type="entry name" value="BACTERIAL HEMOLYSIN-LIKE PROTEIN"/>
    <property type="match status" value="1"/>
</dbReference>
<evidence type="ECO:0000259" key="6">
    <source>
        <dbReference type="SMART" id="SM00363"/>
    </source>
</evidence>
<name>A0AB34JQA9_PRYPA</name>
<keyword evidence="8" id="KW-1185">Reference proteome</keyword>
<protein>
    <recommendedName>
        <fullName evidence="6">RNA-binding S4 domain-containing protein</fullName>
    </recommendedName>
</protein>
<dbReference type="InterPro" id="IPR004538">
    <property type="entry name" value="Hemolysin_A/TlyA"/>
</dbReference>
<dbReference type="Pfam" id="PF01728">
    <property type="entry name" value="FtsJ"/>
    <property type="match status" value="1"/>
</dbReference>
<evidence type="ECO:0000256" key="5">
    <source>
        <dbReference type="SAM" id="SignalP"/>
    </source>
</evidence>
<dbReference type="GO" id="GO:0032259">
    <property type="term" value="P:methylation"/>
    <property type="evidence" value="ECO:0007669"/>
    <property type="project" value="InterPro"/>
</dbReference>
<proteinExistence type="inferred from homology"/>
<comment type="similarity">
    <text evidence="2">Belongs to the TlyA family.</text>
</comment>
<evidence type="ECO:0000256" key="2">
    <source>
        <dbReference type="ARBA" id="ARBA00029460"/>
    </source>
</evidence>
<evidence type="ECO:0000256" key="1">
    <source>
        <dbReference type="ARBA" id="ARBA00022884"/>
    </source>
</evidence>
<keyword evidence="5" id="KW-0732">Signal</keyword>
<evidence type="ECO:0000256" key="4">
    <source>
        <dbReference type="SAM" id="MobiDB-lite"/>
    </source>
</evidence>
<dbReference type="Gene3D" id="3.10.290.10">
    <property type="entry name" value="RNA-binding S4 domain"/>
    <property type="match status" value="1"/>
</dbReference>
<sequence length="316" mass="33742">MASWLLLLSVRLDALLVSRGLCDSRAQAKVAVKAGHVRVGGAVVHKPAAAVAPDCELLVADEVNGFVSRAGLKLEAALGAFAIDVEGAAVLDVGASTGGFTDCLLRRGAASACCVDNGHDQLHPRLRADPRVTSLEGVNARFLTAERLPRPSFEAIVVDVSFISLKQVLPAVWPLLDRSSARSRLVALVKPQFEAGKDIVDAGRGVIRHRKTQLRVLDEMHAFVQQLDSCALVGSMESPILGAQGNREFLLVLGPAQHIVGSPVQLAVRRAPDEENAEEESGSIQEPVQRPQRRQTAHSRAALHANRRESKSAAAK</sequence>
<dbReference type="SUPFAM" id="SSF53335">
    <property type="entry name" value="S-adenosyl-L-methionine-dependent methyltransferases"/>
    <property type="match status" value="1"/>
</dbReference>
<comment type="caution">
    <text evidence="7">The sequence shown here is derived from an EMBL/GenBank/DDBJ whole genome shotgun (WGS) entry which is preliminary data.</text>
</comment>
<feature type="compositionally biased region" description="Basic and acidic residues" evidence="4">
    <location>
        <begin position="306"/>
        <end position="316"/>
    </location>
</feature>
<dbReference type="InterPro" id="IPR036986">
    <property type="entry name" value="S4_RNA-bd_sf"/>
</dbReference>
<dbReference type="NCBIfam" id="TIGR00478">
    <property type="entry name" value="tly"/>
    <property type="match status" value="1"/>
</dbReference>
<dbReference type="AlphaFoldDB" id="A0AB34JQA9"/>
<dbReference type="InterPro" id="IPR029063">
    <property type="entry name" value="SAM-dependent_MTases_sf"/>
</dbReference>
<dbReference type="CDD" id="cd02440">
    <property type="entry name" value="AdoMet_MTases"/>
    <property type="match status" value="1"/>
</dbReference>
<accession>A0AB34JQA9</accession>
<reference evidence="7 8" key="1">
    <citation type="journal article" date="2024" name="Science">
        <title>Giant polyketide synthase enzymes in the biosynthesis of giant marine polyether toxins.</title>
        <authorList>
            <person name="Fallon T.R."/>
            <person name="Shende V.V."/>
            <person name="Wierzbicki I.H."/>
            <person name="Pendleton A.L."/>
            <person name="Watervoot N.F."/>
            <person name="Auber R.P."/>
            <person name="Gonzalez D.J."/>
            <person name="Wisecaver J.H."/>
            <person name="Moore B.S."/>
        </authorList>
    </citation>
    <scope>NUCLEOTIDE SEQUENCE [LARGE SCALE GENOMIC DNA]</scope>
    <source>
        <strain evidence="7 8">12B1</strain>
    </source>
</reference>
<dbReference type="InterPro" id="IPR047048">
    <property type="entry name" value="TlyA"/>
</dbReference>
<dbReference type="PROSITE" id="PS50889">
    <property type="entry name" value="S4"/>
    <property type="match status" value="1"/>
</dbReference>
<feature type="domain" description="RNA-binding S4" evidence="6">
    <location>
        <begin position="10"/>
        <end position="75"/>
    </location>
</feature>
<keyword evidence="1 3" id="KW-0694">RNA-binding</keyword>
<dbReference type="GO" id="GO:0003723">
    <property type="term" value="F:RNA binding"/>
    <property type="evidence" value="ECO:0007669"/>
    <property type="project" value="UniProtKB-KW"/>
</dbReference>
<gene>
    <name evidence="7" type="ORF">AB1Y20_017788</name>
</gene>
<evidence type="ECO:0000313" key="7">
    <source>
        <dbReference type="EMBL" id="KAL1522819.1"/>
    </source>
</evidence>
<evidence type="ECO:0000313" key="8">
    <source>
        <dbReference type="Proteomes" id="UP001515480"/>
    </source>
</evidence>
<dbReference type="Proteomes" id="UP001515480">
    <property type="component" value="Unassembled WGS sequence"/>
</dbReference>
<feature type="chain" id="PRO_5044194223" description="RNA-binding S4 domain-containing protein" evidence="5">
    <location>
        <begin position="21"/>
        <end position="316"/>
    </location>
</feature>
<dbReference type="PANTHER" id="PTHR32319:SF0">
    <property type="entry name" value="BACTERIAL HEMOLYSIN-LIKE PROTEIN"/>
    <property type="match status" value="1"/>
</dbReference>
<dbReference type="GO" id="GO:0008168">
    <property type="term" value="F:methyltransferase activity"/>
    <property type="evidence" value="ECO:0007669"/>
    <property type="project" value="InterPro"/>
</dbReference>
<dbReference type="Pfam" id="PF01479">
    <property type="entry name" value="S4"/>
    <property type="match status" value="1"/>
</dbReference>
<dbReference type="InterPro" id="IPR002877">
    <property type="entry name" value="RNA_MeTrfase_FtsJ_dom"/>
</dbReference>
<feature type="region of interest" description="Disordered" evidence="4">
    <location>
        <begin position="270"/>
        <end position="316"/>
    </location>
</feature>
<dbReference type="CDD" id="cd00165">
    <property type="entry name" value="S4"/>
    <property type="match status" value="1"/>
</dbReference>
<dbReference type="SMART" id="SM00363">
    <property type="entry name" value="S4"/>
    <property type="match status" value="1"/>
</dbReference>